<sequence length="287" mass="30556">MSSDVPVGRIDDARAAELFGGGTRAPRRLGPLARCRQLLVAWWIQLKMLAVDPFTGLLQVVWPLFFATAAFLVYRQTGDPASLVYAALGAGVMGTWSAVATTASSALQRERWLGTLELVVSTPTPFAYVLLPITTAMASLGTYSLVATLLWGRLAFGVRLEIADPVVFVVGVVATILAVSMFGFLLAVTVVRYRSAWALGNLLEYPGWLVCGFLVPLSILPAWVGWIGRALPPTWGMAAIRAAADGGSPWRDVLLCLGLGAVYAVIASVVAGSVLRSARRHATLSLT</sequence>
<feature type="transmembrane region" description="Helical" evidence="5">
    <location>
        <begin position="56"/>
        <end position="74"/>
    </location>
</feature>
<organism evidence="7 8">
    <name type="scientific">Nocardioides panacisoli</name>
    <dbReference type="NCBI Taxonomy" id="627624"/>
    <lineage>
        <taxon>Bacteria</taxon>
        <taxon>Bacillati</taxon>
        <taxon>Actinomycetota</taxon>
        <taxon>Actinomycetes</taxon>
        <taxon>Propionibacteriales</taxon>
        <taxon>Nocardioidaceae</taxon>
        <taxon>Nocardioides</taxon>
    </lineage>
</organism>
<feature type="domain" description="ABC-2 type transporter transmembrane" evidence="6">
    <location>
        <begin position="36"/>
        <end position="242"/>
    </location>
</feature>
<gene>
    <name evidence="7" type="ORF">GCM10022242_15620</name>
</gene>
<evidence type="ECO:0000313" key="7">
    <source>
        <dbReference type="EMBL" id="GAA3814309.1"/>
    </source>
</evidence>
<evidence type="ECO:0000256" key="2">
    <source>
        <dbReference type="ARBA" id="ARBA00022692"/>
    </source>
</evidence>
<dbReference type="InterPro" id="IPR051784">
    <property type="entry name" value="Nod_factor_ABC_transporter"/>
</dbReference>
<evidence type="ECO:0000259" key="6">
    <source>
        <dbReference type="Pfam" id="PF01061"/>
    </source>
</evidence>
<evidence type="ECO:0000256" key="4">
    <source>
        <dbReference type="ARBA" id="ARBA00023136"/>
    </source>
</evidence>
<dbReference type="PANTHER" id="PTHR43229">
    <property type="entry name" value="NODULATION PROTEIN J"/>
    <property type="match status" value="1"/>
</dbReference>
<comment type="caution">
    <text evidence="7">The sequence shown here is derived from an EMBL/GenBank/DDBJ whole genome shotgun (WGS) entry which is preliminary data.</text>
</comment>
<feature type="transmembrane region" description="Helical" evidence="5">
    <location>
        <begin position="166"/>
        <end position="187"/>
    </location>
</feature>
<dbReference type="EMBL" id="BAABAH010000004">
    <property type="protein sequence ID" value="GAA3814309.1"/>
    <property type="molecule type" value="Genomic_DNA"/>
</dbReference>
<dbReference type="RefSeq" id="WP_344774039.1">
    <property type="nucleotide sequence ID" value="NZ_BAABAH010000004.1"/>
</dbReference>
<name>A0ABP7IBK7_9ACTN</name>
<feature type="transmembrane region" description="Helical" evidence="5">
    <location>
        <begin position="83"/>
        <end position="106"/>
    </location>
</feature>
<evidence type="ECO:0000313" key="8">
    <source>
        <dbReference type="Proteomes" id="UP001501821"/>
    </source>
</evidence>
<feature type="transmembrane region" description="Helical" evidence="5">
    <location>
        <begin position="253"/>
        <end position="275"/>
    </location>
</feature>
<dbReference type="Proteomes" id="UP001501821">
    <property type="component" value="Unassembled WGS sequence"/>
</dbReference>
<evidence type="ECO:0000256" key="3">
    <source>
        <dbReference type="ARBA" id="ARBA00022989"/>
    </source>
</evidence>
<accession>A0ABP7IBK7</accession>
<dbReference type="Pfam" id="PF01061">
    <property type="entry name" value="ABC2_membrane"/>
    <property type="match status" value="1"/>
</dbReference>
<keyword evidence="2 5" id="KW-0812">Transmembrane</keyword>
<dbReference type="PANTHER" id="PTHR43229:SF6">
    <property type="entry name" value="ABC-TYPE MULTIDRUG TRANSPORT SYSTEM, PERMEASE COMPONENT"/>
    <property type="match status" value="1"/>
</dbReference>
<feature type="transmembrane region" description="Helical" evidence="5">
    <location>
        <begin position="126"/>
        <end position="154"/>
    </location>
</feature>
<proteinExistence type="predicted"/>
<keyword evidence="4 5" id="KW-0472">Membrane</keyword>
<dbReference type="InterPro" id="IPR013525">
    <property type="entry name" value="ABC2_TM"/>
</dbReference>
<keyword evidence="3 5" id="KW-1133">Transmembrane helix</keyword>
<reference evidence="8" key="1">
    <citation type="journal article" date="2019" name="Int. J. Syst. Evol. Microbiol.">
        <title>The Global Catalogue of Microorganisms (GCM) 10K type strain sequencing project: providing services to taxonomists for standard genome sequencing and annotation.</title>
        <authorList>
            <consortium name="The Broad Institute Genomics Platform"/>
            <consortium name="The Broad Institute Genome Sequencing Center for Infectious Disease"/>
            <person name="Wu L."/>
            <person name="Ma J."/>
        </authorList>
    </citation>
    <scope>NUCLEOTIDE SEQUENCE [LARGE SCALE GENOMIC DNA]</scope>
    <source>
        <strain evidence="8">JCM 16953</strain>
    </source>
</reference>
<comment type="subcellular location">
    <subcellularLocation>
        <location evidence="1">Membrane</location>
        <topology evidence="1">Multi-pass membrane protein</topology>
    </subcellularLocation>
</comment>
<protein>
    <recommendedName>
        <fullName evidence="6">ABC-2 type transporter transmembrane domain-containing protein</fullName>
    </recommendedName>
</protein>
<evidence type="ECO:0000256" key="5">
    <source>
        <dbReference type="SAM" id="Phobius"/>
    </source>
</evidence>
<evidence type="ECO:0000256" key="1">
    <source>
        <dbReference type="ARBA" id="ARBA00004141"/>
    </source>
</evidence>
<feature type="transmembrane region" description="Helical" evidence="5">
    <location>
        <begin position="207"/>
        <end position="232"/>
    </location>
</feature>
<keyword evidence="8" id="KW-1185">Reference proteome</keyword>